<reference evidence="1" key="1">
    <citation type="submission" date="2005-04" db="EMBL/GenBank/DDBJ databases">
        <title>The 3' untranslated region of mRNAs from the ciliate Nyctotherus ovalis.</title>
        <authorList>
            <person name="Destables E."/>
            <person name="Thomas N.A."/>
            <person name="Boxma B."/>
            <person name="van Alen T.A."/>
            <person name="van der Staay G.W."/>
            <person name="Hackstein J.H."/>
            <person name="McEwan N.R."/>
        </authorList>
    </citation>
    <scope>NUCLEOTIDE SEQUENCE</scope>
</reference>
<dbReference type="AlphaFoldDB" id="Q1RQC9"/>
<protein>
    <submittedName>
        <fullName evidence="1">Hypothetical 07</fullName>
    </submittedName>
</protein>
<dbReference type="EMBL" id="AJ965642">
    <property type="protein sequence ID" value="CAI84886.1"/>
    <property type="molecule type" value="mRNA"/>
</dbReference>
<sequence length="131" mass="15177">FQSTKGSRTESLRISLVKNFEKYHAPHVILYALLDYPYFQVRCRDMLDHRFPEANGTGPGLLVVGKDGQHCGILDNEGTKFIHTNPSSRKVTYDALTSITRYFPKGVTYRHYPKDPLLPRMEARRFLNLIY</sequence>
<name>Q1RQC9_NYCOV</name>
<feature type="non-terminal residue" evidence="1">
    <location>
        <position position="1"/>
    </location>
</feature>
<proteinExistence type="evidence at transcript level"/>
<organism evidence="1">
    <name type="scientific">Nyctotherus ovalis</name>
    <name type="common">Ciliate protozoan</name>
    <dbReference type="NCBI Taxonomy" id="70075"/>
    <lineage>
        <taxon>Eukaryota</taxon>
        <taxon>Sar</taxon>
        <taxon>Alveolata</taxon>
        <taxon>Ciliophora</taxon>
        <taxon>Intramacronucleata</taxon>
        <taxon>Armophorea</taxon>
        <taxon>Clevelandellida</taxon>
        <taxon>Nyctotheridae</taxon>
        <taxon>Nyctotherus</taxon>
    </lineage>
</organism>
<evidence type="ECO:0000313" key="1">
    <source>
        <dbReference type="EMBL" id="CAI84886.1"/>
    </source>
</evidence>
<accession>Q1RQC9</accession>